<dbReference type="PANTHER" id="PTHR32246">
    <property type="entry name" value="INGRESSION PROTEIN FIC1"/>
    <property type="match status" value="1"/>
</dbReference>
<dbReference type="Gene3D" id="2.60.40.150">
    <property type="entry name" value="C2 domain"/>
    <property type="match status" value="1"/>
</dbReference>
<dbReference type="EMBL" id="CAWUPB010001160">
    <property type="protein sequence ID" value="CAK7340665.1"/>
    <property type="molecule type" value="Genomic_DNA"/>
</dbReference>
<dbReference type="SUPFAM" id="SSF49562">
    <property type="entry name" value="C2 domain (Calcium/lipid-binding domain, CaLB)"/>
    <property type="match status" value="1"/>
</dbReference>
<name>A0AAV1RVF3_9ROSI</name>
<feature type="domain" description="C2" evidence="2">
    <location>
        <begin position="85"/>
        <end position="171"/>
    </location>
</feature>
<evidence type="ECO:0000313" key="4">
    <source>
        <dbReference type="Proteomes" id="UP001314170"/>
    </source>
</evidence>
<reference evidence="3 4" key="1">
    <citation type="submission" date="2024-01" db="EMBL/GenBank/DDBJ databases">
        <authorList>
            <person name="Waweru B."/>
        </authorList>
    </citation>
    <scope>NUCLEOTIDE SEQUENCE [LARGE SCALE GENOMIC DNA]</scope>
</reference>
<dbReference type="Pfam" id="PF00168">
    <property type="entry name" value="C2"/>
    <property type="match status" value="1"/>
</dbReference>
<dbReference type="AlphaFoldDB" id="A0AAV1RVF3"/>
<dbReference type="Proteomes" id="UP001314170">
    <property type="component" value="Unassembled WGS sequence"/>
</dbReference>
<evidence type="ECO:0000256" key="1">
    <source>
        <dbReference type="SAM" id="MobiDB-lite"/>
    </source>
</evidence>
<dbReference type="InterPro" id="IPR035892">
    <property type="entry name" value="C2_domain_sf"/>
</dbReference>
<evidence type="ECO:0000313" key="3">
    <source>
        <dbReference type="EMBL" id="CAK7340665.1"/>
    </source>
</evidence>
<accession>A0AAV1RVF3</accession>
<sequence>MYTSDIMASSSEYNKVNSHEVIAEASVAIEKLLGRTSKPNIRFAIFEKNDFRPGKHIGYVTTMDYRALDINVVTFLKGLKLSKLFSKTRVVVSIMDDYLISRQETPVCTFKGNNPTWDYPMRFYLEDSKLQQDQLMVVFQIWCTPILLGGNQLIGEVYFSIKPLFDNWTKDHEQTKEGFYQVVAPSGKHRGCLVLKYNFGHDIIKGAPRKVDENTSIKTPWRIFGLSAPKSPPYNPAYNEATRRPSPSAPPYVE</sequence>
<keyword evidence="4" id="KW-1185">Reference proteome</keyword>
<proteinExistence type="predicted"/>
<protein>
    <recommendedName>
        <fullName evidence="2">C2 domain-containing protein</fullName>
    </recommendedName>
</protein>
<evidence type="ECO:0000259" key="2">
    <source>
        <dbReference type="Pfam" id="PF00168"/>
    </source>
</evidence>
<comment type="caution">
    <text evidence="3">The sequence shown here is derived from an EMBL/GenBank/DDBJ whole genome shotgun (WGS) entry which is preliminary data.</text>
</comment>
<gene>
    <name evidence="3" type="ORF">DCAF_LOCUS15751</name>
</gene>
<dbReference type="InterPro" id="IPR000008">
    <property type="entry name" value="C2_dom"/>
</dbReference>
<organism evidence="3 4">
    <name type="scientific">Dovyalis caffra</name>
    <dbReference type="NCBI Taxonomy" id="77055"/>
    <lineage>
        <taxon>Eukaryota</taxon>
        <taxon>Viridiplantae</taxon>
        <taxon>Streptophyta</taxon>
        <taxon>Embryophyta</taxon>
        <taxon>Tracheophyta</taxon>
        <taxon>Spermatophyta</taxon>
        <taxon>Magnoliopsida</taxon>
        <taxon>eudicotyledons</taxon>
        <taxon>Gunneridae</taxon>
        <taxon>Pentapetalae</taxon>
        <taxon>rosids</taxon>
        <taxon>fabids</taxon>
        <taxon>Malpighiales</taxon>
        <taxon>Salicaceae</taxon>
        <taxon>Flacourtieae</taxon>
        <taxon>Dovyalis</taxon>
    </lineage>
</organism>
<feature type="region of interest" description="Disordered" evidence="1">
    <location>
        <begin position="227"/>
        <end position="254"/>
    </location>
</feature>
<dbReference type="PANTHER" id="PTHR32246:SF173">
    <property type="entry name" value="C2 DOMAIN-CONTAINING PROTEIN"/>
    <property type="match status" value="1"/>
</dbReference>